<proteinExistence type="predicted"/>
<dbReference type="SUPFAM" id="SSF46689">
    <property type="entry name" value="Homeodomain-like"/>
    <property type="match status" value="1"/>
</dbReference>
<dbReference type="PANTHER" id="PTHR30514">
    <property type="entry name" value="GLUCOKINASE"/>
    <property type="match status" value="1"/>
</dbReference>
<comment type="caution">
    <text evidence="6">The sequence shown here is derived from an EMBL/GenBank/DDBJ whole genome shotgun (WGS) entry which is preliminary data.</text>
</comment>
<dbReference type="Pfam" id="PF01380">
    <property type="entry name" value="SIS"/>
    <property type="match status" value="1"/>
</dbReference>
<keyword evidence="7" id="KW-1185">Reference proteome</keyword>
<evidence type="ECO:0000256" key="1">
    <source>
        <dbReference type="ARBA" id="ARBA00023015"/>
    </source>
</evidence>
<accession>A0ABW2SMR4</accession>
<dbReference type="InterPro" id="IPR001347">
    <property type="entry name" value="SIS_dom"/>
</dbReference>
<dbReference type="Proteomes" id="UP001596527">
    <property type="component" value="Unassembled WGS sequence"/>
</dbReference>
<evidence type="ECO:0000256" key="2">
    <source>
        <dbReference type="ARBA" id="ARBA00023125"/>
    </source>
</evidence>
<dbReference type="PANTHER" id="PTHR30514:SF1">
    <property type="entry name" value="HTH-TYPE TRANSCRIPTIONAL REGULATOR HEXR-RELATED"/>
    <property type="match status" value="1"/>
</dbReference>
<dbReference type="InterPro" id="IPR000281">
    <property type="entry name" value="HTH_RpiR"/>
</dbReference>
<dbReference type="RefSeq" id="WP_380972953.1">
    <property type="nucleotide sequence ID" value="NZ_JBHTEF010000001.1"/>
</dbReference>
<sequence>MDTRPAPDALAAVLREVATSGPSSLARVATYLLGAPDSHATETIGSIAEATGTSTASVTRLARRLGLSGFKELRVALATLPTGMGRGPGADDGVVLPGISWSDTTTDLLRKLAAEERRTLAEASRLLDPDLLEAVAARIHAARRLVMFGVGASQLVTRDLAAKLDRIGVLSHVSADRHDALAISGALSGDDAAVLVSHSGTTEDVLEVARAMRDRGVPVIGLVSRSHTALAGLCDFVLRTSQGQEAGVRPGATSSRIGQMFASDALCLAVMRVDPARSRALLAATRAVVDPLH</sequence>
<dbReference type="InterPro" id="IPR046348">
    <property type="entry name" value="SIS_dom_sf"/>
</dbReference>
<reference evidence="7" key="1">
    <citation type="journal article" date="2019" name="Int. J. Syst. Evol. Microbiol.">
        <title>The Global Catalogue of Microorganisms (GCM) 10K type strain sequencing project: providing services to taxonomists for standard genome sequencing and annotation.</title>
        <authorList>
            <consortium name="The Broad Institute Genomics Platform"/>
            <consortium name="The Broad Institute Genome Sequencing Center for Infectious Disease"/>
            <person name="Wu L."/>
            <person name="Ma J."/>
        </authorList>
    </citation>
    <scope>NUCLEOTIDE SEQUENCE [LARGE SCALE GENOMIC DNA]</scope>
    <source>
        <strain evidence="7">CCUG 56698</strain>
    </source>
</reference>
<protein>
    <submittedName>
        <fullName evidence="6">MurR/RpiR family transcriptional regulator</fullName>
    </submittedName>
</protein>
<evidence type="ECO:0000313" key="7">
    <source>
        <dbReference type="Proteomes" id="UP001596527"/>
    </source>
</evidence>
<keyword evidence="3" id="KW-0804">Transcription</keyword>
<keyword evidence="2" id="KW-0238">DNA-binding</keyword>
<dbReference type="InterPro" id="IPR047640">
    <property type="entry name" value="RpiR-like"/>
</dbReference>
<dbReference type="PROSITE" id="PS51071">
    <property type="entry name" value="HTH_RPIR"/>
    <property type="match status" value="1"/>
</dbReference>
<evidence type="ECO:0000259" key="4">
    <source>
        <dbReference type="PROSITE" id="PS51071"/>
    </source>
</evidence>
<evidence type="ECO:0000313" key="6">
    <source>
        <dbReference type="EMBL" id="MFC7580673.1"/>
    </source>
</evidence>
<dbReference type="Pfam" id="PF01418">
    <property type="entry name" value="HTH_6"/>
    <property type="match status" value="1"/>
</dbReference>
<dbReference type="CDD" id="cd05013">
    <property type="entry name" value="SIS_RpiR"/>
    <property type="match status" value="1"/>
</dbReference>
<dbReference type="InterPro" id="IPR009057">
    <property type="entry name" value="Homeodomain-like_sf"/>
</dbReference>
<organism evidence="6 7">
    <name type="scientific">Schaalia naturae</name>
    <dbReference type="NCBI Taxonomy" id="635203"/>
    <lineage>
        <taxon>Bacteria</taxon>
        <taxon>Bacillati</taxon>
        <taxon>Actinomycetota</taxon>
        <taxon>Actinomycetes</taxon>
        <taxon>Actinomycetales</taxon>
        <taxon>Actinomycetaceae</taxon>
        <taxon>Schaalia</taxon>
    </lineage>
</organism>
<dbReference type="Gene3D" id="3.40.50.10490">
    <property type="entry name" value="Glucose-6-phosphate isomerase like protein, domain 1"/>
    <property type="match status" value="1"/>
</dbReference>
<keyword evidence="1" id="KW-0805">Transcription regulation</keyword>
<dbReference type="Gene3D" id="1.10.10.10">
    <property type="entry name" value="Winged helix-like DNA-binding domain superfamily/Winged helix DNA-binding domain"/>
    <property type="match status" value="1"/>
</dbReference>
<dbReference type="InterPro" id="IPR036388">
    <property type="entry name" value="WH-like_DNA-bd_sf"/>
</dbReference>
<evidence type="ECO:0000256" key="3">
    <source>
        <dbReference type="ARBA" id="ARBA00023163"/>
    </source>
</evidence>
<evidence type="ECO:0000259" key="5">
    <source>
        <dbReference type="PROSITE" id="PS51464"/>
    </source>
</evidence>
<dbReference type="SUPFAM" id="SSF53697">
    <property type="entry name" value="SIS domain"/>
    <property type="match status" value="1"/>
</dbReference>
<gene>
    <name evidence="6" type="ORF">ACFQWG_05550</name>
</gene>
<dbReference type="EMBL" id="JBHTEF010000001">
    <property type="protein sequence ID" value="MFC7580673.1"/>
    <property type="molecule type" value="Genomic_DNA"/>
</dbReference>
<dbReference type="PROSITE" id="PS51464">
    <property type="entry name" value="SIS"/>
    <property type="match status" value="1"/>
</dbReference>
<feature type="domain" description="SIS" evidence="5">
    <location>
        <begin position="135"/>
        <end position="276"/>
    </location>
</feature>
<name>A0ABW2SMR4_9ACTO</name>
<dbReference type="InterPro" id="IPR035472">
    <property type="entry name" value="RpiR-like_SIS"/>
</dbReference>
<feature type="domain" description="HTH rpiR-type" evidence="4">
    <location>
        <begin position="8"/>
        <end position="84"/>
    </location>
</feature>